<dbReference type="Pfam" id="PF13520">
    <property type="entry name" value="AA_permease_2"/>
    <property type="match status" value="1"/>
</dbReference>
<proteinExistence type="predicted"/>
<keyword evidence="5 7" id="KW-0472">Membrane</keyword>
<dbReference type="PANTHER" id="PTHR45649:SF27">
    <property type="entry name" value="CHOLINE TRANSPORTER (EUROFUNG)"/>
    <property type="match status" value="1"/>
</dbReference>
<feature type="transmembrane region" description="Helical" evidence="7">
    <location>
        <begin position="568"/>
        <end position="585"/>
    </location>
</feature>
<feature type="transmembrane region" description="Helical" evidence="7">
    <location>
        <begin position="237"/>
        <end position="262"/>
    </location>
</feature>
<dbReference type="OrthoDB" id="3900342at2759"/>
<dbReference type="InterPro" id="IPR002293">
    <property type="entry name" value="AA/rel_permease1"/>
</dbReference>
<dbReference type="GO" id="GO:0016020">
    <property type="term" value="C:membrane"/>
    <property type="evidence" value="ECO:0007669"/>
    <property type="project" value="UniProtKB-SubCell"/>
</dbReference>
<evidence type="ECO:0000313" key="8">
    <source>
        <dbReference type="EMBL" id="KAH9815324.1"/>
    </source>
</evidence>
<comment type="subcellular location">
    <subcellularLocation>
        <location evidence="1">Membrane</location>
        <topology evidence="1">Multi-pass membrane protein</topology>
    </subcellularLocation>
</comment>
<comment type="caution">
    <text evidence="8">The sequence shown here is derived from an EMBL/GenBank/DDBJ whole genome shotgun (WGS) entry which is preliminary data.</text>
</comment>
<dbReference type="AlphaFoldDB" id="A0A9W7SJB5"/>
<dbReference type="EMBL" id="RIBY02002423">
    <property type="protein sequence ID" value="KAH9815324.1"/>
    <property type="molecule type" value="Genomic_DNA"/>
</dbReference>
<organism evidence="8 9">
    <name type="scientific">Teratosphaeria destructans</name>
    <dbReference type="NCBI Taxonomy" id="418781"/>
    <lineage>
        <taxon>Eukaryota</taxon>
        <taxon>Fungi</taxon>
        <taxon>Dikarya</taxon>
        <taxon>Ascomycota</taxon>
        <taxon>Pezizomycotina</taxon>
        <taxon>Dothideomycetes</taxon>
        <taxon>Dothideomycetidae</taxon>
        <taxon>Mycosphaerellales</taxon>
        <taxon>Teratosphaeriaceae</taxon>
        <taxon>Teratosphaeria</taxon>
    </lineage>
</organism>
<keyword evidence="3 7" id="KW-0812">Transmembrane</keyword>
<feature type="transmembrane region" description="Helical" evidence="7">
    <location>
        <begin position="202"/>
        <end position="225"/>
    </location>
</feature>
<dbReference type="Gene3D" id="1.20.1740.10">
    <property type="entry name" value="Amino acid/polyamine transporter I"/>
    <property type="match status" value="1"/>
</dbReference>
<keyword evidence="2" id="KW-0813">Transport</keyword>
<feature type="transmembrane region" description="Helical" evidence="7">
    <location>
        <begin position="641"/>
        <end position="657"/>
    </location>
</feature>
<evidence type="ECO:0000256" key="6">
    <source>
        <dbReference type="SAM" id="MobiDB-lite"/>
    </source>
</evidence>
<feature type="transmembrane region" description="Helical" evidence="7">
    <location>
        <begin position="357"/>
        <end position="376"/>
    </location>
</feature>
<keyword evidence="9" id="KW-1185">Reference proteome</keyword>
<dbReference type="GO" id="GO:0022857">
    <property type="term" value="F:transmembrane transporter activity"/>
    <property type="evidence" value="ECO:0007669"/>
    <property type="project" value="InterPro"/>
</dbReference>
<name>A0A9W7SJB5_9PEZI</name>
<reference evidence="8 9" key="1">
    <citation type="journal article" date="2018" name="IMA Fungus">
        <title>IMA Genome-F 10: Nine draft genome sequences of Claviceps purpurea s.lat., including C. arundinis, C. humidiphila, and C. cf. spartinae, pseudomolecules for the pitch canker pathogen Fusarium circinatum, draft genome of Davidsoniella eucalypti, Grosmannia galeiformis, Quambalaria eucalypti, and Teratosphaeria destructans.</title>
        <authorList>
            <person name="Wingfield B.D."/>
            <person name="Liu M."/>
            <person name="Nguyen H.D."/>
            <person name="Lane F.A."/>
            <person name="Morgan S.W."/>
            <person name="De Vos L."/>
            <person name="Wilken P.M."/>
            <person name="Duong T.A."/>
            <person name="Aylward J."/>
            <person name="Coetzee M.P."/>
            <person name="Dadej K."/>
            <person name="De Beer Z.W."/>
            <person name="Findlay W."/>
            <person name="Havenga M."/>
            <person name="Kolarik M."/>
            <person name="Menzies J.G."/>
            <person name="Naidoo K."/>
            <person name="Pochopski O."/>
            <person name="Shoukouhi P."/>
            <person name="Santana Q.C."/>
            <person name="Seifert K.A."/>
            <person name="Soal N."/>
            <person name="Steenkamp E.T."/>
            <person name="Tatham C.T."/>
            <person name="van der Nest M.A."/>
            <person name="Wingfield M.J."/>
        </authorList>
    </citation>
    <scope>NUCLEOTIDE SEQUENCE [LARGE SCALE GENOMIC DNA]</scope>
    <source>
        <strain evidence="8">CMW44962</strain>
    </source>
</reference>
<evidence type="ECO:0000256" key="2">
    <source>
        <dbReference type="ARBA" id="ARBA00022448"/>
    </source>
</evidence>
<feature type="transmembrane region" description="Helical" evidence="7">
    <location>
        <begin position="606"/>
        <end position="629"/>
    </location>
</feature>
<protein>
    <submittedName>
        <fullName evidence="8">Choline transport protein-like</fullName>
    </submittedName>
</protein>
<feature type="transmembrane region" description="Helical" evidence="7">
    <location>
        <begin position="283"/>
        <end position="306"/>
    </location>
</feature>
<sequence length="676" mass="73840">MDRRRGAPWRSSHLRLGFPPHRPCGRHPDTTVRLQTKNPAVPYLWAEPPTNGCYGCAEIIYRMMIDEPSGWAATACTPRRARPSLVSWAHASHQASSSSPLIIAHAKFLQACFPSWALYGMSPNLQTGIFAGYIRQTPSAARPMTPSMEKRSEDQDHKAPVEEGQVRATDVFQQKGRQTSLISKEGTVVNASGHQDQLQRQYGIWSICGLALTIDNAFVAFAGSLSVAVANGGPPGILYEFIVACCYYAFIGASIAELASAVPSSGGVYHWASITPGAKWGRVIGFFCGSLNFFGWIFDVASIVYIPANVVVQMYAIFHPDFVIEPWHSFVAFVLITWLCTAFVIFCNRLIPYLQHLGLFMIIVGGLVTIIVVAAMPAKHASSAFVWRDFENTTGWTAGVAFLTGVLNGAFTIGTPDAVTHLAEELPNPRVDLPKAVFAQVGLGFLTTFLYAITILYGINDLSAVVNSNGAFPVAEVYLQATGSNSATVGLLFIILLSILICAIGTILTVGRLFWALARDNATPFAHFFSHVNPRLSCPIPSTILCAILTTGFGAIQLGSATAFTDLVGSFIILTTTSYLMAFLPHLLTRRRNVPPGPFWMGRYGYVVNGIACVLIVFFNIFFCFPYAYPVSPLSVMNWNSVILIGCVALTTFWWMVHGLRKYPGPKLASLYVEER</sequence>
<feature type="transmembrane region" description="Helical" evidence="7">
    <location>
        <begin position="396"/>
        <end position="415"/>
    </location>
</feature>
<feature type="transmembrane region" description="Helical" evidence="7">
    <location>
        <begin position="536"/>
        <end position="556"/>
    </location>
</feature>
<feature type="transmembrane region" description="Helical" evidence="7">
    <location>
        <begin position="489"/>
        <end position="515"/>
    </location>
</feature>
<evidence type="ECO:0000256" key="5">
    <source>
        <dbReference type="ARBA" id="ARBA00023136"/>
    </source>
</evidence>
<feature type="transmembrane region" description="Helical" evidence="7">
    <location>
        <begin position="436"/>
        <end position="459"/>
    </location>
</feature>
<gene>
    <name evidence="8" type="ORF">Tdes44962_MAKER05652</name>
</gene>
<evidence type="ECO:0000256" key="7">
    <source>
        <dbReference type="SAM" id="Phobius"/>
    </source>
</evidence>
<keyword evidence="4 7" id="KW-1133">Transmembrane helix</keyword>
<evidence type="ECO:0000256" key="3">
    <source>
        <dbReference type="ARBA" id="ARBA00022692"/>
    </source>
</evidence>
<dbReference type="Proteomes" id="UP001138500">
    <property type="component" value="Unassembled WGS sequence"/>
</dbReference>
<evidence type="ECO:0000256" key="4">
    <source>
        <dbReference type="ARBA" id="ARBA00022989"/>
    </source>
</evidence>
<feature type="transmembrane region" description="Helical" evidence="7">
    <location>
        <begin position="326"/>
        <end position="345"/>
    </location>
</feature>
<evidence type="ECO:0000256" key="1">
    <source>
        <dbReference type="ARBA" id="ARBA00004141"/>
    </source>
</evidence>
<reference evidence="8 9" key="2">
    <citation type="journal article" date="2021" name="Curr. Genet.">
        <title>Genetic response to nitrogen starvation in the aggressive Eucalyptus foliar pathogen Teratosphaeria destructans.</title>
        <authorList>
            <person name="Havenga M."/>
            <person name="Wingfield B.D."/>
            <person name="Wingfield M.J."/>
            <person name="Dreyer L.L."/>
            <person name="Roets F."/>
            <person name="Aylward J."/>
        </authorList>
    </citation>
    <scope>NUCLEOTIDE SEQUENCE [LARGE SCALE GENOMIC DNA]</scope>
    <source>
        <strain evidence="8">CMW44962</strain>
    </source>
</reference>
<feature type="region of interest" description="Disordered" evidence="6">
    <location>
        <begin position="141"/>
        <end position="160"/>
    </location>
</feature>
<feature type="compositionally biased region" description="Basic and acidic residues" evidence="6">
    <location>
        <begin position="148"/>
        <end position="160"/>
    </location>
</feature>
<evidence type="ECO:0000313" key="9">
    <source>
        <dbReference type="Proteomes" id="UP001138500"/>
    </source>
</evidence>
<accession>A0A9W7SJB5</accession>
<dbReference type="PANTHER" id="PTHR45649">
    <property type="entry name" value="AMINO-ACID PERMEASE BAT1"/>
    <property type="match status" value="1"/>
</dbReference>